<sequence>MNSNRSARFSSLGLSFSPTSLHRPLQEYECSMVSPRFEQQLRRGEKMSRREGETRSSGLDAGDTKASSCSGCDGGVETRSLSKLETRQEKWRRRGNAITKPDSAKRCVFKHSL</sequence>
<dbReference type="OrthoDB" id="10571731at2759"/>
<dbReference type="AlphaFoldDB" id="A0A8X7VP61"/>
<dbReference type="Proteomes" id="UP000886595">
    <property type="component" value="Unassembled WGS sequence"/>
</dbReference>
<comment type="caution">
    <text evidence="2">The sequence shown here is derived from an EMBL/GenBank/DDBJ whole genome shotgun (WGS) entry which is preliminary data.</text>
</comment>
<keyword evidence="3" id="KW-1185">Reference proteome</keyword>
<reference evidence="2 3" key="1">
    <citation type="submission" date="2020-02" db="EMBL/GenBank/DDBJ databases">
        <authorList>
            <person name="Ma Q."/>
            <person name="Huang Y."/>
            <person name="Song X."/>
            <person name="Pei D."/>
        </authorList>
    </citation>
    <scope>NUCLEOTIDE SEQUENCE [LARGE SCALE GENOMIC DNA]</scope>
    <source>
        <strain evidence="2">Sxm20200214</strain>
        <tissue evidence="2">Leaf</tissue>
    </source>
</reference>
<accession>A0A8X7VP61</accession>
<evidence type="ECO:0000313" key="3">
    <source>
        <dbReference type="Proteomes" id="UP000886595"/>
    </source>
</evidence>
<gene>
    <name evidence="2" type="ORF">Bca52824_018286</name>
</gene>
<name>A0A8X7VP61_BRACI</name>
<organism evidence="2 3">
    <name type="scientific">Brassica carinata</name>
    <name type="common">Ethiopian mustard</name>
    <name type="synonym">Abyssinian cabbage</name>
    <dbReference type="NCBI Taxonomy" id="52824"/>
    <lineage>
        <taxon>Eukaryota</taxon>
        <taxon>Viridiplantae</taxon>
        <taxon>Streptophyta</taxon>
        <taxon>Embryophyta</taxon>
        <taxon>Tracheophyta</taxon>
        <taxon>Spermatophyta</taxon>
        <taxon>Magnoliopsida</taxon>
        <taxon>eudicotyledons</taxon>
        <taxon>Gunneridae</taxon>
        <taxon>Pentapetalae</taxon>
        <taxon>rosids</taxon>
        <taxon>malvids</taxon>
        <taxon>Brassicales</taxon>
        <taxon>Brassicaceae</taxon>
        <taxon>Brassiceae</taxon>
        <taxon>Brassica</taxon>
    </lineage>
</organism>
<proteinExistence type="predicted"/>
<protein>
    <submittedName>
        <fullName evidence="2">Uncharacterized protein</fullName>
    </submittedName>
</protein>
<feature type="region of interest" description="Disordered" evidence="1">
    <location>
        <begin position="36"/>
        <end position="72"/>
    </location>
</feature>
<feature type="compositionally biased region" description="Basic and acidic residues" evidence="1">
    <location>
        <begin position="39"/>
        <end position="54"/>
    </location>
</feature>
<evidence type="ECO:0000256" key="1">
    <source>
        <dbReference type="SAM" id="MobiDB-lite"/>
    </source>
</evidence>
<evidence type="ECO:0000313" key="2">
    <source>
        <dbReference type="EMBL" id="KAG2315164.1"/>
    </source>
</evidence>
<dbReference type="EMBL" id="JAAMPC010000004">
    <property type="protein sequence ID" value="KAG2315164.1"/>
    <property type="molecule type" value="Genomic_DNA"/>
</dbReference>